<keyword evidence="1" id="KW-1133">Transmembrane helix</keyword>
<gene>
    <name evidence="3" type="primary">LOC103516052</name>
</gene>
<sequence>MNCMNTCMACSSFFGKDQMSDIVGDEGAATICVIFCCCVYCSCILAGLAFAFYIYTKKVRRRKKDRDPYQYNSNRTLEDDSWKYFLDSPEISWTEYVTSNVENVTMLQEMKLGSQINPVLTEAYGFGNLSVSVNLFEITSLANLTAV</sequence>
<name>A0A1S3DE68_DIACI</name>
<dbReference type="KEGG" id="dci:103516052"/>
<keyword evidence="1" id="KW-0472">Membrane</keyword>
<dbReference type="PaxDb" id="121845-A0A1S3DE68"/>
<keyword evidence="1" id="KW-0812">Transmembrane</keyword>
<evidence type="ECO:0000256" key="1">
    <source>
        <dbReference type="SAM" id="Phobius"/>
    </source>
</evidence>
<feature type="transmembrane region" description="Helical" evidence="1">
    <location>
        <begin position="28"/>
        <end position="56"/>
    </location>
</feature>
<accession>A0A1S3DE68</accession>
<evidence type="ECO:0000313" key="3">
    <source>
        <dbReference type="RefSeq" id="XP_008479225.1"/>
    </source>
</evidence>
<dbReference type="AlphaFoldDB" id="A0A1S3DE68"/>
<protein>
    <submittedName>
        <fullName evidence="3">Uncharacterized protein LOC103516052</fullName>
    </submittedName>
</protein>
<evidence type="ECO:0000313" key="2">
    <source>
        <dbReference type="Proteomes" id="UP000079169"/>
    </source>
</evidence>
<dbReference type="GeneID" id="103516052"/>
<proteinExistence type="predicted"/>
<dbReference type="Proteomes" id="UP000079169">
    <property type="component" value="Unplaced"/>
</dbReference>
<reference evidence="3" key="1">
    <citation type="submission" date="2025-08" db="UniProtKB">
        <authorList>
            <consortium name="RefSeq"/>
        </authorList>
    </citation>
    <scope>IDENTIFICATION</scope>
</reference>
<keyword evidence="2" id="KW-1185">Reference proteome</keyword>
<dbReference type="RefSeq" id="XP_008479225.1">
    <property type="nucleotide sequence ID" value="XM_008481003.2"/>
</dbReference>
<organism evidence="2 3">
    <name type="scientific">Diaphorina citri</name>
    <name type="common">Asian citrus psyllid</name>
    <dbReference type="NCBI Taxonomy" id="121845"/>
    <lineage>
        <taxon>Eukaryota</taxon>
        <taxon>Metazoa</taxon>
        <taxon>Ecdysozoa</taxon>
        <taxon>Arthropoda</taxon>
        <taxon>Hexapoda</taxon>
        <taxon>Insecta</taxon>
        <taxon>Pterygota</taxon>
        <taxon>Neoptera</taxon>
        <taxon>Paraneoptera</taxon>
        <taxon>Hemiptera</taxon>
        <taxon>Sternorrhyncha</taxon>
        <taxon>Psylloidea</taxon>
        <taxon>Psyllidae</taxon>
        <taxon>Diaphorininae</taxon>
        <taxon>Diaphorina</taxon>
    </lineage>
</organism>